<dbReference type="PANTHER" id="PTHR31221:SF1">
    <property type="entry name" value="WRKY TRANSCRIPTION FACTOR 33-RELATED"/>
    <property type="match status" value="1"/>
</dbReference>
<dbReference type="STRING" id="3827.A0A1S2Y6U9"/>
<dbReference type="GO" id="GO:0003700">
    <property type="term" value="F:DNA-binding transcription factor activity"/>
    <property type="evidence" value="ECO:0007669"/>
    <property type="project" value="InterPro"/>
</dbReference>
<accession>A0A1S2Y6U9</accession>
<feature type="compositionally biased region" description="Low complexity" evidence="7">
    <location>
        <begin position="175"/>
        <end position="191"/>
    </location>
</feature>
<feature type="region of interest" description="Disordered" evidence="7">
    <location>
        <begin position="289"/>
        <end position="337"/>
    </location>
</feature>
<evidence type="ECO:0000256" key="6">
    <source>
        <dbReference type="ARBA" id="ARBA00023242"/>
    </source>
</evidence>
<evidence type="ECO:0000313" key="10">
    <source>
        <dbReference type="RefSeq" id="XP_004500327.1"/>
    </source>
</evidence>
<dbReference type="InterPro" id="IPR003657">
    <property type="entry name" value="WRKY_dom"/>
</dbReference>
<evidence type="ECO:0000256" key="5">
    <source>
        <dbReference type="ARBA" id="ARBA00023163"/>
    </source>
</evidence>
<reference evidence="10" key="2">
    <citation type="submission" date="2025-08" db="UniProtKB">
        <authorList>
            <consortium name="RefSeq"/>
        </authorList>
    </citation>
    <scope>IDENTIFICATION</scope>
    <source>
        <tissue evidence="10">Etiolated seedlings</tissue>
    </source>
</reference>
<keyword evidence="5" id="KW-0804">Transcription</keyword>
<keyword evidence="9" id="KW-1185">Reference proteome</keyword>
<dbReference type="KEGG" id="cam:101492326"/>
<dbReference type="AlphaFoldDB" id="A0A1S2Y6U9"/>
<dbReference type="InterPro" id="IPR044810">
    <property type="entry name" value="WRKY_plant"/>
</dbReference>
<dbReference type="PaxDb" id="3827-XP_004500327.1"/>
<dbReference type="OrthoDB" id="5065855at2759"/>
<dbReference type="GeneID" id="101492326"/>
<feature type="domain" description="WRKY" evidence="8">
    <location>
        <begin position="198"/>
        <end position="257"/>
    </location>
</feature>
<dbReference type="InterPro" id="IPR036576">
    <property type="entry name" value="WRKY_dom_sf"/>
</dbReference>
<keyword evidence="2" id="KW-0677">Repeat</keyword>
<feature type="domain" description="WRKY" evidence="8">
    <location>
        <begin position="351"/>
        <end position="416"/>
    </location>
</feature>
<dbReference type="SMART" id="SM00774">
    <property type="entry name" value="WRKY"/>
    <property type="match status" value="2"/>
</dbReference>
<evidence type="ECO:0000256" key="4">
    <source>
        <dbReference type="ARBA" id="ARBA00023125"/>
    </source>
</evidence>
<dbReference type="GO" id="GO:0005634">
    <property type="term" value="C:nucleus"/>
    <property type="evidence" value="ECO:0007669"/>
    <property type="project" value="UniProtKB-SubCell"/>
</dbReference>
<protein>
    <submittedName>
        <fullName evidence="10">Probable WRKY transcription factor 26</fullName>
    </submittedName>
</protein>
<sequence length="502" mass="56295">MTSSSFSDILNSPTHQNLGDTEKLLLHHHHVLSDQTGSGVPKFKSIPPPSLPLSPTSLFSPSSYFSIPPGFSLSELLDSPVLLNSSHIFPSPTTGSFANNNQGFNWKNNYGEKQHNIKAEDANFSFQTKPELQSLTGWSYEETNKQDGFSSMVKTENSSSIQSFIPPENNHKRNSQSNYKNYNQQPQQQVQTLSRRSDDGYNWRKYGQKQVKGSENPRSYYKCTYPNCPTKKKVEKRSLDGQITEIVYKGNHNHPKPQANKRNNNSTSLANPSSNHFSSEIQIDLVATPDNSSISMGGDDDFEQSSHVSVGDHEDEPDAKRWRIEGENEGISGGVGNRTVREPRVVVQTTSDIDILDDGYRWRKYGQKVVKGNPNPRSYYKCTNPGCPVRKHVERASQDLRAVITTYEGKHNHDVPAPRGSGNHSINKPIPMPTNNNTIHANNAMINNSLINNGFFNQGSFNGSFPMNHSYMNTNQQRVNIVRGRAKEEPTEDDSFFESLLS</sequence>
<comment type="subcellular location">
    <subcellularLocation>
        <location evidence="1">Nucleus</location>
    </subcellularLocation>
</comment>
<evidence type="ECO:0000313" key="9">
    <source>
        <dbReference type="Proteomes" id="UP000087171"/>
    </source>
</evidence>
<feature type="region of interest" description="Disordered" evidence="7">
    <location>
        <begin position="147"/>
        <end position="221"/>
    </location>
</feature>
<reference evidence="9" key="1">
    <citation type="journal article" date="2013" name="Nat. Biotechnol.">
        <title>Draft genome sequence of chickpea (Cicer arietinum) provides a resource for trait improvement.</title>
        <authorList>
            <person name="Varshney R.K."/>
            <person name="Song C."/>
            <person name="Saxena R.K."/>
            <person name="Azam S."/>
            <person name="Yu S."/>
            <person name="Sharpe A.G."/>
            <person name="Cannon S."/>
            <person name="Baek J."/>
            <person name="Rosen B.D."/>
            <person name="Tar'an B."/>
            <person name="Millan T."/>
            <person name="Zhang X."/>
            <person name="Ramsay L.D."/>
            <person name="Iwata A."/>
            <person name="Wang Y."/>
            <person name="Nelson W."/>
            <person name="Farmer A.D."/>
            <person name="Gaur P.M."/>
            <person name="Soderlund C."/>
            <person name="Penmetsa R.V."/>
            <person name="Xu C."/>
            <person name="Bharti A.K."/>
            <person name="He W."/>
            <person name="Winter P."/>
            <person name="Zhao S."/>
            <person name="Hane J.K."/>
            <person name="Carrasquilla-Garcia N."/>
            <person name="Condie J.A."/>
            <person name="Upadhyaya H.D."/>
            <person name="Luo M.C."/>
            <person name="Thudi M."/>
            <person name="Gowda C.L."/>
            <person name="Singh N.P."/>
            <person name="Lichtenzveig J."/>
            <person name="Gali K.K."/>
            <person name="Rubio J."/>
            <person name="Nadarajan N."/>
            <person name="Dolezel J."/>
            <person name="Bansal K.C."/>
            <person name="Xu X."/>
            <person name="Edwards D."/>
            <person name="Zhang G."/>
            <person name="Kahl G."/>
            <person name="Gil J."/>
            <person name="Singh K.B."/>
            <person name="Datta S.K."/>
            <person name="Jackson S.A."/>
            <person name="Wang J."/>
            <person name="Cook D.R."/>
        </authorList>
    </citation>
    <scope>NUCLEOTIDE SEQUENCE [LARGE SCALE GENOMIC DNA]</scope>
    <source>
        <strain evidence="9">cv. CDC Frontier</strain>
    </source>
</reference>
<proteinExistence type="predicted"/>
<evidence type="ECO:0000256" key="2">
    <source>
        <dbReference type="ARBA" id="ARBA00022737"/>
    </source>
</evidence>
<dbReference type="RefSeq" id="XP_004500327.1">
    <property type="nucleotide sequence ID" value="XM_004500270.3"/>
</dbReference>
<dbReference type="eggNOG" id="ENOG502QRXJ">
    <property type="taxonomic scope" value="Eukaryota"/>
</dbReference>
<dbReference type="PROSITE" id="PS50811">
    <property type="entry name" value="WRKY"/>
    <property type="match status" value="2"/>
</dbReference>
<feature type="compositionally biased region" description="Polar residues" evidence="7">
    <location>
        <begin position="260"/>
        <end position="276"/>
    </location>
</feature>
<dbReference type="GO" id="GO:0043565">
    <property type="term" value="F:sequence-specific DNA binding"/>
    <property type="evidence" value="ECO:0007669"/>
    <property type="project" value="InterPro"/>
</dbReference>
<dbReference type="Gene3D" id="2.20.25.80">
    <property type="entry name" value="WRKY domain"/>
    <property type="match status" value="2"/>
</dbReference>
<keyword evidence="4" id="KW-0238">DNA-binding</keyword>
<dbReference type="FunFam" id="2.20.25.80:FF:000006">
    <property type="entry name" value="WRKY transcription factor"/>
    <property type="match status" value="1"/>
</dbReference>
<name>A0A1S2Y6U9_CICAR</name>
<feature type="region of interest" description="Disordered" evidence="7">
    <location>
        <begin position="248"/>
        <end position="276"/>
    </location>
</feature>
<evidence type="ECO:0000256" key="7">
    <source>
        <dbReference type="SAM" id="MobiDB-lite"/>
    </source>
</evidence>
<dbReference type="Proteomes" id="UP000087171">
    <property type="component" value="Chromosome Ca5"/>
</dbReference>
<keyword evidence="6" id="KW-0539">Nucleus</keyword>
<gene>
    <name evidence="10" type="primary">LOC101492326</name>
</gene>
<organism evidence="9 10">
    <name type="scientific">Cicer arietinum</name>
    <name type="common">Chickpea</name>
    <name type="synonym">Garbanzo</name>
    <dbReference type="NCBI Taxonomy" id="3827"/>
    <lineage>
        <taxon>Eukaryota</taxon>
        <taxon>Viridiplantae</taxon>
        <taxon>Streptophyta</taxon>
        <taxon>Embryophyta</taxon>
        <taxon>Tracheophyta</taxon>
        <taxon>Spermatophyta</taxon>
        <taxon>Magnoliopsida</taxon>
        <taxon>eudicotyledons</taxon>
        <taxon>Gunneridae</taxon>
        <taxon>Pentapetalae</taxon>
        <taxon>rosids</taxon>
        <taxon>fabids</taxon>
        <taxon>Fabales</taxon>
        <taxon>Fabaceae</taxon>
        <taxon>Papilionoideae</taxon>
        <taxon>50 kb inversion clade</taxon>
        <taxon>NPAAA clade</taxon>
        <taxon>Hologalegina</taxon>
        <taxon>IRL clade</taxon>
        <taxon>Cicereae</taxon>
        <taxon>Cicer</taxon>
    </lineage>
</organism>
<dbReference type="PANTHER" id="PTHR31221">
    <property type="entry name" value="WRKY TRANSCRIPTION FACTOR PROTEIN 1-RELATED"/>
    <property type="match status" value="1"/>
</dbReference>
<keyword evidence="3" id="KW-0805">Transcription regulation</keyword>
<evidence type="ECO:0000259" key="8">
    <source>
        <dbReference type="PROSITE" id="PS50811"/>
    </source>
</evidence>
<feature type="compositionally biased region" description="Polar residues" evidence="7">
    <location>
        <begin position="147"/>
        <end position="163"/>
    </location>
</feature>
<evidence type="ECO:0000256" key="1">
    <source>
        <dbReference type="ARBA" id="ARBA00004123"/>
    </source>
</evidence>
<dbReference type="Pfam" id="PF03106">
    <property type="entry name" value="WRKY"/>
    <property type="match status" value="2"/>
</dbReference>
<dbReference type="SUPFAM" id="SSF118290">
    <property type="entry name" value="WRKY DNA-binding domain"/>
    <property type="match status" value="2"/>
</dbReference>
<evidence type="ECO:0000256" key="3">
    <source>
        <dbReference type="ARBA" id="ARBA00023015"/>
    </source>
</evidence>
<dbReference type="FunFam" id="2.20.25.80:FF:000001">
    <property type="entry name" value="WRKY transcription factor 33"/>
    <property type="match status" value="1"/>
</dbReference>